<dbReference type="Gene3D" id="1.10.260.40">
    <property type="entry name" value="lambda repressor-like DNA-binding domains"/>
    <property type="match status" value="1"/>
</dbReference>
<name>A0ABV5YGN6_9ACTN</name>
<dbReference type="PROSITE" id="PS50943">
    <property type="entry name" value="HTH_CROC1"/>
    <property type="match status" value="1"/>
</dbReference>
<sequence length="290" mass="32630">MAIAAGSPPYRTPRRSIMVAQKEPYEFPAILAFAGELMVWRMKAGMSKIELAERLGYSPQLIGQVEGAKNLPSKQLAEDLDTFFETNGLFLRLWKLINETRHVASLPRGFSEFLAREAQAKRMYAFEPSVIKGLFQSRDYAYEMLKAGREPEEIEQLVAKRMERQEVLNRPKPPLVFVVLDEVAIKRRIGSREVMCGQIEHLIELAQRSNVTLQIVPDTAGSYAGLMGAFDILGFEDGHDIVYIEGHVGGQLIADPAIVQEYALRYDLIRGAAMSADESLKLLRRTLESL</sequence>
<gene>
    <name evidence="2" type="ORF">ACFFNX_18710</name>
</gene>
<dbReference type="InterPro" id="IPR043917">
    <property type="entry name" value="DUF5753"/>
</dbReference>
<evidence type="ECO:0000313" key="2">
    <source>
        <dbReference type="EMBL" id="MFB9834219.1"/>
    </source>
</evidence>
<comment type="caution">
    <text evidence="2">The sequence shown here is derived from an EMBL/GenBank/DDBJ whole genome shotgun (WGS) entry which is preliminary data.</text>
</comment>
<dbReference type="EMBL" id="JBHLZP010000127">
    <property type="protein sequence ID" value="MFB9834219.1"/>
    <property type="molecule type" value="Genomic_DNA"/>
</dbReference>
<dbReference type="Pfam" id="PF13560">
    <property type="entry name" value="HTH_31"/>
    <property type="match status" value="1"/>
</dbReference>
<organism evidence="2 3">
    <name type="scientific">Actinoallomurus acaciae</name>
    <dbReference type="NCBI Taxonomy" id="502577"/>
    <lineage>
        <taxon>Bacteria</taxon>
        <taxon>Bacillati</taxon>
        <taxon>Actinomycetota</taxon>
        <taxon>Actinomycetes</taxon>
        <taxon>Streptosporangiales</taxon>
        <taxon>Thermomonosporaceae</taxon>
        <taxon>Actinoallomurus</taxon>
    </lineage>
</organism>
<proteinExistence type="predicted"/>
<dbReference type="SMART" id="SM00530">
    <property type="entry name" value="HTH_XRE"/>
    <property type="match status" value="1"/>
</dbReference>
<accession>A0ABV5YGN6</accession>
<feature type="domain" description="HTH cro/C1-type" evidence="1">
    <location>
        <begin position="40"/>
        <end position="91"/>
    </location>
</feature>
<dbReference type="Pfam" id="PF19054">
    <property type="entry name" value="DUF5753"/>
    <property type="match status" value="1"/>
</dbReference>
<dbReference type="InterPro" id="IPR010982">
    <property type="entry name" value="Lambda_DNA-bd_dom_sf"/>
</dbReference>
<dbReference type="CDD" id="cd00093">
    <property type="entry name" value="HTH_XRE"/>
    <property type="match status" value="1"/>
</dbReference>
<protein>
    <submittedName>
        <fullName evidence="2">Helix-turn-helix transcriptional regulator</fullName>
    </submittedName>
</protein>
<dbReference type="SUPFAM" id="SSF47413">
    <property type="entry name" value="lambda repressor-like DNA-binding domains"/>
    <property type="match status" value="1"/>
</dbReference>
<dbReference type="InterPro" id="IPR001387">
    <property type="entry name" value="Cro/C1-type_HTH"/>
</dbReference>
<dbReference type="Proteomes" id="UP001589627">
    <property type="component" value="Unassembled WGS sequence"/>
</dbReference>
<evidence type="ECO:0000259" key="1">
    <source>
        <dbReference type="PROSITE" id="PS50943"/>
    </source>
</evidence>
<reference evidence="2 3" key="1">
    <citation type="submission" date="2024-09" db="EMBL/GenBank/DDBJ databases">
        <authorList>
            <person name="Sun Q."/>
            <person name="Mori K."/>
        </authorList>
    </citation>
    <scope>NUCLEOTIDE SEQUENCE [LARGE SCALE GENOMIC DNA]</scope>
    <source>
        <strain evidence="2 3">TBRC 0563</strain>
    </source>
</reference>
<evidence type="ECO:0000313" key="3">
    <source>
        <dbReference type="Proteomes" id="UP001589627"/>
    </source>
</evidence>
<keyword evidence="3" id="KW-1185">Reference proteome</keyword>